<keyword evidence="6" id="KW-1185">Reference proteome</keyword>
<dbReference type="InterPro" id="IPR050863">
    <property type="entry name" value="CenT-Element_Derived"/>
</dbReference>
<reference evidence="5" key="2">
    <citation type="journal article" date="2023" name="IMA Fungus">
        <title>Comparative genomic study of the Penicillium genus elucidates a diverse pangenome and 15 lateral gene transfer events.</title>
        <authorList>
            <person name="Petersen C."/>
            <person name="Sorensen T."/>
            <person name="Nielsen M.R."/>
            <person name="Sondergaard T.E."/>
            <person name="Sorensen J.L."/>
            <person name="Fitzpatrick D.A."/>
            <person name="Frisvad J.C."/>
            <person name="Nielsen K.L."/>
        </authorList>
    </citation>
    <scope>NUCLEOTIDE SEQUENCE</scope>
    <source>
        <strain evidence="5">IBT 22155</strain>
    </source>
</reference>
<evidence type="ECO:0000313" key="5">
    <source>
        <dbReference type="EMBL" id="KAJ5138426.1"/>
    </source>
</evidence>
<protein>
    <submittedName>
        <fullName evidence="5">Jerky</fullName>
    </submittedName>
</protein>
<gene>
    <name evidence="5" type="ORF">N7515_003274</name>
</gene>
<name>A0A9W9H672_9EURO</name>
<dbReference type="PANTHER" id="PTHR19303:SF73">
    <property type="entry name" value="PROTEIN PDC2"/>
    <property type="match status" value="1"/>
</dbReference>
<dbReference type="OrthoDB" id="125347at2759"/>
<keyword evidence="1" id="KW-0238">DNA-binding</keyword>
<dbReference type="GeneID" id="81403188"/>
<evidence type="ECO:0000256" key="1">
    <source>
        <dbReference type="ARBA" id="ARBA00023125"/>
    </source>
</evidence>
<feature type="domain" description="DDE-1" evidence="2">
    <location>
        <begin position="206"/>
        <end position="384"/>
    </location>
</feature>
<dbReference type="GO" id="GO:0005634">
    <property type="term" value="C:nucleus"/>
    <property type="evidence" value="ECO:0007669"/>
    <property type="project" value="TreeGrafter"/>
</dbReference>
<dbReference type="PANTHER" id="PTHR19303">
    <property type="entry name" value="TRANSPOSON"/>
    <property type="match status" value="1"/>
</dbReference>
<dbReference type="Pfam" id="PF18107">
    <property type="entry name" value="HTH_ABP1_N"/>
    <property type="match status" value="1"/>
</dbReference>
<dbReference type="Proteomes" id="UP001149079">
    <property type="component" value="Unassembled WGS sequence"/>
</dbReference>
<dbReference type="InterPro" id="IPR004875">
    <property type="entry name" value="DDE_SF_endonuclease_dom"/>
</dbReference>
<feature type="domain" description="ARS-binding protein 1 N-terminal" evidence="4">
    <location>
        <begin position="3"/>
        <end position="55"/>
    </location>
</feature>
<accession>A0A9W9H672</accession>
<proteinExistence type="predicted"/>
<dbReference type="EMBL" id="JAPQKL010000003">
    <property type="protein sequence ID" value="KAJ5138426.1"/>
    <property type="molecule type" value="Genomic_DNA"/>
</dbReference>
<organism evidence="5 6">
    <name type="scientific">Penicillium bovifimosum</name>
    <dbReference type="NCBI Taxonomy" id="126998"/>
    <lineage>
        <taxon>Eukaryota</taxon>
        <taxon>Fungi</taxon>
        <taxon>Dikarya</taxon>
        <taxon>Ascomycota</taxon>
        <taxon>Pezizomycotina</taxon>
        <taxon>Eurotiomycetes</taxon>
        <taxon>Eurotiomycetidae</taxon>
        <taxon>Eurotiales</taxon>
        <taxon>Aspergillaceae</taxon>
        <taxon>Penicillium</taxon>
    </lineage>
</organism>
<dbReference type="Gene3D" id="1.10.10.60">
    <property type="entry name" value="Homeodomain-like"/>
    <property type="match status" value="2"/>
</dbReference>
<dbReference type="RefSeq" id="XP_056523075.1">
    <property type="nucleotide sequence ID" value="XM_056664018.1"/>
</dbReference>
<evidence type="ECO:0000259" key="4">
    <source>
        <dbReference type="Pfam" id="PF18107"/>
    </source>
</evidence>
<sequence>MPRQSISNRQRATLREQHRLRPQATQKQLADWYFETYGHRPTLSTVSVILSSKFQSRYWSDRAPLEREALPRLAFGETPTSQEIIREKARFFWNQLPAYEGMEMPIFSNGWLAHFKIRALQSPAVQSAIVQNPTSRNRQSIWNRTLSGEVGSTPAAAAEAMIQIRQVLEAYDPKDIFTCDETALFWKRLPDQSLAAEPSPRQKQQKAKITALFCCNADGSEKLQPWFIGTAQQPRAFTAAHININNLDLRWKSNMKAWMDSKLFEEWLRWFDQQMIHRKVVLLMDNFSAHEPAVRATINEFPSQLQNTLIIWLPGNSTSRFQPLDQGIIRTWKAHWRREWIEFMLDEFDNGRDPIQSMNVLKALRWAISAWQFGVSAETISTSFKKALGSEYQSETIQQPLATELSAGLSALRLRMSNPMSLESFLNPLDEIVQDDQDTLDNIVLSQFHSEFDDDADIPEAPLISAGEALQAVETVLLYELQQEQGDREAIHYLQKQQGLLQAKIDAQKQRDIRALEPPTHRIGAGKPKAAKGTADIRSFFG</sequence>
<dbReference type="InterPro" id="IPR041188">
    <property type="entry name" value="HTH_ABP1_N"/>
</dbReference>
<feature type="domain" description="HTH CENPB-type" evidence="3">
    <location>
        <begin position="78"/>
        <end position="118"/>
    </location>
</feature>
<evidence type="ECO:0000259" key="2">
    <source>
        <dbReference type="Pfam" id="PF03184"/>
    </source>
</evidence>
<dbReference type="Pfam" id="PF03221">
    <property type="entry name" value="HTH_Tnp_Tc5"/>
    <property type="match status" value="1"/>
</dbReference>
<dbReference type="SUPFAM" id="SSF46689">
    <property type="entry name" value="Homeodomain-like"/>
    <property type="match status" value="2"/>
</dbReference>
<dbReference type="GO" id="GO:0003677">
    <property type="term" value="F:DNA binding"/>
    <property type="evidence" value="ECO:0007669"/>
    <property type="project" value="UniProtKB-KW"/>
</dbReference>
<dbReference type="InterPro" id="IPR006600">
    <property type="entry name" value="HTH_CenpB_DNA-bd_dom"/>
</dbReference>
<dbReference type="AlphaFoldDB" id="A0A9W9H672"/>
<evidence type="ECO:0000313" key="6">
    <source>
        <dbReference type="Proteomes" id="UP001149079"/>
    </source>
</evidence>
<dbReference type="Pfam" id="PF03184">
    <property type="entry name" value="DDE_1"/>
    <property type="match status" value="1"/>
</dbReference>
<reference evidence="5" key="1">
    <citation type="submission" date="2022-11" db="EMBL/GenBank/DDBJ databases">
        <authorList>
            <person name="Petersen C."/>
        </authorList>
    </citation>
    <scope>NUCLEOTIDE SEQUENCE</scope>
    <source>
        <strain evidence="5">IBT 22155</strain>
    </source>
</reference>
<comment type="caution">
    <text evidence="5">The sequence shown here is derived from an EMBL/GenBank/DDBJ whole genome shotgun (WGS) entry which is preliminary data.</text>
</comment>
<dbReference type="InterPro" id="IPR009057">
    <property type="entry name" value="Homeodomain-like_sf"/>
</dbReference>
<evidence type="ECO:0000259" key="3">
    <source>
        <dbReference type="Pfam" id="PF03221"/>
    </source>
</evidence>